<name>A0ABD3JL82_EUCGL</name>
<evidence type="ECO:0000313" key="2">
    <source>
        <dbReference type="EMBL" id="KAL3728173.1"/>
    </source>
</evidence>
<keyword evidence="3" id="KW-1185">Reference proteome</keyword>
<sequence length="409" mass="45686">MENYGYSYRSQKPYDGFDPWKAERSYYNSEQLCYPPLEECEERMIAVDPYQNPGTYVMKVKTTVERVHPPMFSEFYGQCSPPWYEHRPSRVVVNNKLHGPSIPSNDWPPLVEEFFNEIQNEVSQPSGFGAPRGPCTLRIPISAGSCGTTGNTGDSDHEKERRKFITNTFKDEDLKDERIQKPPVTTEGGYGPRFGHPAGSVLPSHHISSERQRIVQPSSMTMTGHRERRGPNLELSKPEDDVGMAKEYLKTVADPSCGNTIEDEAPDRSHFRGDKIPKPRVATNGGPAARPGNPTASMLPNHDISSKRGERTTQPPSMTTTGGWERQGPDTGLQPMNETGKTMEYSKEAVKPPSVSTVPKRESIPKTIDSKEAGRRYGNPNPSPEPYATGYTSTIDSREAARRYNGQFV</sequence>
<dbReference type="Proteomes" id="UP001634007">
    <property type="component" value="Unassembled WGS sequence"/>
</dbReference>
<comment type="caution">
    <text evidence="2">The sequence shown here is derived from an EMBL/GenBank/DDBJ whole genome shotgun (WGS) entry which is preliminary data.</text>
</comment>
<gene>
    <name evidence="2" type="ORF">ACJRO7_032860</name>
</gene>
<organism evidence="2 3">
    <name type="scientific">Eucalyptus globulus</name>
    <name type="common">Tasmanian blue gum</name>
    <dbReference type="NCBI Taxonomy" id="34317"/>
    <lineage>
        <taxon>Eukaryota</taxon>
        <taxon>Viridiplantae</taxon>
        <taxon>Streptophyta</taxon>
        <taxon>Embryophyta</taxon>
        <taxon>Tracheophyta</taxon>
        <taxon>Spermatophyta</taxon>
        <taxon>Magnoliopsida</taxon>
        <taxon>eudicotyledons</taxon>
        <taxon>Gunneridae</taxon>
        <taxon>Pentapetalae</taxon>
        <taxon>rosids</taxon>
        <taxon>malvids</taxon>
        <taxon>Myrtales</taxon>
        <taxon>Myrtaceae</taxon>
        <taxon>Myrtoideae</taxon>
        <taxon>Eucalypteae</taxon>
        <taxon>Eucalyptus</taxon>
    </lineage>
</organism>
<reference evidence="2 3" key="1">
    <citation type="submission" date="2024-11" db="EMBL/GenBank/DDBJ databases">
        <title>Chromosome-level genome assembly of Eucalyptus globulus Labill. provides insights into its genome evolution.</title>
        <authorList>
            <person name="Li X."/>
        </authorList>
    </citation>
    <scope>NUCLEOTIDE SEQUENCE [LARGE SCALE GENOMIC DNA]</scope>
    <source>
        <strain evidence="2">CL2024</strain>
        <tissue evidence="2">Fresh tender leaves</tissue>
    </source>
</reference>
<feature type="region of interest" description="Disordered" evidence="1">
    <location>
        <begin position="219"/>
        <end position="239"/>
    </location>
</feature>
<evidence type="ECO:0000256" key="1">
    <source>
        <dbReference type="SAM" id="MobiDB-lite"/>
    </source>
</evidence>
<dbReference type="AlphaFoldDB" id="A0ABD3JL82"/>
<protein>
    <submittedName>
        <fullName evidence="2">Uncharacterized protein</fullName>
    </submittedName>
</protein>
<accession>A0ABD3JL82</accession>
<proteinExistence type="predicted"/>
<feature type="region of interest" description="Disordered" evidence="1">
    <location>
        <begin position="255"/>
        <end position="396"/>
    </location>
</feature>
<feature type="compositionally biased region" description="Polar residues" evidence="1">
    <location>
        <begin position="312"/>
        <end position="322"/>
    </location>
</feature>
<dbReference type="EMBL" id="JBJKBG010000008">
    <property type="protein sequence ID" value="KAL3728173.1"/>
    <property type="molecule type" value="Genomic_DNA"/>
</dbReference>
<feature type="compositionally biased region" description="Basic and acidic residues" evidence="1">
    <location>
        <begin position="266"/>
        <end position="277"/>
    </location>
</feature>
<evidence type="ECO:0000313" key="3">
    <source>
        <dbReference type="Proteomes" id="UP001634007"/>
    </source>
</evidence>
<feature type="compositionally biased region" description="Basic and acidic residues" evidence="1">
    <location>
        <begin position="359"/>
        <end position="375"/>
    </location>
</feature>